<dbReference type="Pfam" id="PF23150">
    <property type="entry name" value="CFAP61_dimer"/>
    <property type="match status" value="1"/>
</dbReference>
<dbReference type="InterPro" id="IPR036188">
    <property type="entry name" value="FAD/NAD-bd_sf"/>
</dbReference>
<dbReference type="PANTHER" id="PTHR21178">
    <property type="entry name" value="CILIA- AND FLAGELLA-ASSOCIATED PROTEIN 61"/>
    <property type="match status" value="1"/>
</dbReference>
<evidence type="ECO:0000259" key="3">
    <source>
        <dbReference type="Pfam" id="PF23150"/>
    </source>
</evidence>
<reference evidence="4" key="3">
    <citation type="submission" date="2025-09" db="UniProtKB">
        <authorList>
            <consortium name="Ensembl"/>
        </authorList>
    </citation>
    <scope>IDENTIFICATION</scope>
</reference>
<evidence type="ECO:0000313" key="5">
    <source>
        <dbReference type="Proteomes" id="UP000472265"/>
    </source>
</evidence>
<evidence type="ECO:0000313" key="4">
    <source>
        <dbReference type="Ensembl" id="ENSSAUP00010033936.1"/>
    </source>
</evidence>
<dbReference type="InterPro" id="IPR032151">
    <property type="entry name" value="CFAP61_N"/>
</dbReference>
<evidence type="ECO:0000259" key="2">
    <source>
        <dbReference type="Pfam" id="PF16092"/>
    </source>
</evidence>
<dbReference type="AlphaFoldDB" id="A0A671WBF1"/>
<organism evidence="4 5">
    <name type="scientific">Sparus aurata</name>
    <name type="common">Gilthead sea bream</name>
    <dbReference type="NCBI Taxonomy" id="8175"/>
    <lineage>
        <taxon>Eukaryota</taxon>
        <taxon>Metazoa</taxon>
        <taxon>Chordata</taxon>
        <taxon>Craniata</taxon>
        <taxon>Vertebrata</taxon>
        <taxon>Euteleostomi</taxon>
        <taxon>Actinopterygii</taxon>
        <taxon>Neopterygii</taxon>
        <taxon>Teleostei</taxon>
        <taxon>Neoteleostei</taxon>
        <taxon>Acanthomorphata</taxon>
        <taxon>Eupercaria</taxon>
        <taxon>Spariformes</taxon>
        <taxon>Sparidae</taxon>
        <taxon>Sparus</taxon>
    </lineage>
</organism>
<reference evidence="4" key="2">
    <citation type="submission" date="2025-08" db="UniProtKB">
        <authorList>
            <consortium name="Ensembl"/>
        </authorList>
    </citation>
    <scope>IDENTIFICATION</scope>
</reference>
<name>A0A671WBF1_SPAAU</name>
<dbReference type="SUPFAM" id="SSF51905">
    <property type="entry name" value="FAD/NAD(P)-binding domain"/>
    <property type="match status" value="1"/>
</dbReference>
<feature type="domain" description="CFAP61 dimerisation" evidence="3">
    <location>
        <begin position="691"/>
        <end position="794"/>
    </location>
</feature>
<dbReference type="InterPro" id="IPR056299">
    <property type="entry name" value="CFAP61_dimer"/>
</dbReference>
<evidence type="ECO:0000256" key="1">
    <source>
        <dbReference type="SAM" id="MobiDB-lite"/>
    </source>
</evidence>
<dbReference type="Pfam" id="PF16092">
    <property type="entry name" value="CFAP61_N"/>
    <property type="match status" value="1"/>
</dbReference>
<dbReference type="Ensembl" id="ENSSAUT00010035749.1">
    <property type="protein sequence ID" value="ENSSAUP00010033936.1"/>
    <property type="gene ID" value="ENSSAUG00010014384.1"/>
</dbReference>
<dbReference type="Proteomes" id="UP000472265">
    <property type="component" value="Chromosome 22"/>
</dbReference>
<protein>
    <submittedName>
        <fullName evidence="4">Cilia and flagella associated protein 61</fullName>
    </submittedName>
</protein>
<dbReference type="GeneTree" id="ENSGT00390000004987"/>
<accession>A0A671WBF1</accession>
<proteinExistence type="predicted"/>
<dbReference type="InterPro" id="IPR038884">
    <property type="entry name" value="CFAP61"/>
</dbReference>
<sequence>MRTLTSPSGQEEAVTVRRSESADAQGIDSLITPSAQAVFGRVNVIHLLEKANLAVTLANEKDDIVAHASFFDHPLGDLVDPAHWEPFLQKHFRAEKCAEIFCSVKCVCLVSACQNLDFCIITVPMLSPEFLLLQNFLRVPHRITSLLPYELYIFPRTGLRWVILDGVPLQAFVAQVDGQVVGILIMRDEQDVEYIRAHYNIENFIYFSHHRYEEHAQIRHFVLNPSFQHFSKHLFKEVLRLAHKSCLYHRMYPPDCSQENSCVHHLDFVLNCAVPVRPRRQIIYPLEELGINAPSRRITEDQAPFAVSLISRKLTMEPKVSVNARIVVVGASDTGLSFLEVLCFCPHLRFNNLTLISTHGFPSDCNHEDVGFLSTSHAYSSRDLAQLPLHSYVSVMTGKMVGINRMSKYVRVSGGEKVPYDHLILCTGLQYQVPCPTGVDVSQPVTNSQLPAQSTHRRYTGPVPSNLFTLNDLHDCMAAHRWLCANFVEQEDNAVVYGNSIDVFTTVETLLSLGVQGHRIHLVLTPPEPAASCLSDPDVEKAVVTAMSKAEVQVHRNCTLAQMNHGEKHPDPLTSVSFSNDAEPLHLQCGVFFNLSNKGVDYDAFKSINNSFLVFDSRLVINASFHTSDEAICGAGPLTKYSRSYYTDEWSQANFNSKEVGQELAAMLLPLFDPTQEPADEPPPGADRLVPLYKQAKIQGGKLPGGFNYLHVSKPRAANLTEPPLQDRRIVTGRVETGNYFCLHLDCYELVETLTCLSLKPLPVYNYLSLYGKHQQLLGQLLTRYNQGLIHDLYR</sequence>
<dbReference type="PANTHER" id="PTHR21178:SF8">
    <property type="entry name" value="CILIA- AND FLAGELLA-ASSOCIATED PROTEIN 61"/>
    <property type="match status" value="1"/>
</dbReference>
<feature type="domain" description="Cilia- and flagella-associated protein 61 N-terminal" evidence="2">
    <location>
        <begin position="15"/>
        <end position="97"/>
    </location>
</feature>
<feature type="region of interest" description="Disordered" evidence="1">
    <location>
        <begin position="1"/>
        <end position="20"/>
    </location>
</feature>
<keyword evidence="5" id="KW-1185">Reference proteome</keyword>
<gene>
    <name evidence="4" type="primary">CFAP61</name>
</gene>
<dbReference type="Gene3D" id="3.50.50.60">
    <property type="entry name" value="FAD/NAD(P)-binding domain"/>
    <property type="match status" value="2"/>
</dbReference>
<reference evidence="4" key="1">
    <citation type="submission" date="2021-04" db="EMBL/GenBank/DDBJ databases">
        <authorList>
            <consortium name="Wellcome Sanger Institute Data Sharing"/>
        </authorList>
    </citation>
    <scope>NUCLEOTIDE SEQUENCE [LARGE SCALE GENOMIC DNA]</scope>
</reference>